<keyword evidence="5 7" id="KW-0472">Membrane</keyword>
<reference evidence="9" key="1">
    <citation type="journal article" date="2014" name="Front. Microbiol.">
        <title>High frequency of phylogenetically diverse reductive dehalogenase-homologous genes in deep subseafloor sedimentary metagenomes.</title>
        <authorList>
            <person name="Kawai M."/>
            <person name="Futagami T."/>
            <person name="Toyoda A."/>
            <person name="Takaki Y."/>
            <person name="Nishi S."/>
            <person name="Hori S."/>
            <person name="Arai W."/>
            <person name="Tsubouchi T."/>
            <person name="Morono Y."/>
            <person name="Uchiyama I."/>
            <person name="Ito T."/>
            <person name="Fujiyama A."/>
            <person name="Inagaki F."/>
            <person name="Takami H."/>
        </authorList>
    </citation>
    <scope>NUCLEOTIDE SEQUENCE</scope>
    <source>
        <strain evidence="9">Expedition CK06-06</strain>
    </source>
</reference>
<evidence type="ECO:0000256" key="1">
    <source>
        <dbReference type="ARBA" id="ARBA00004141"/>
    </source>
</evidence>
<dbReference type="PANTHER" id="PTHR11403:SF6">
    <property type="entry name" value="NITRIC OXIDE REDUCTASE SUBUNIT E"/>
    <property type="match status" value="1"/>
</dbReference>
<dbReference type="Gene3D" id="1.20.120.80">
    <property type="entry name" value="Cytochrome c oxidase, subunit III, four-helix bundle"/>
    <property type="match status" value="1"/>
</dbReference>
<dbReference type="InterPro" id="IPR013833">
    <property type="entry name" value="Cyt_c_oxidase_su3_a-hlx"/>
</dbReference>
<dbReference type="EMBL" id="BARV01030589">
    <property type="protein sequence ID" value="GAI43070.1"/>
    <property type="molecule type" value="Genomic_DNA"/>
</dbReference>
<feature type="non-terminal residue" evidence="9">
    <location>
        <position position="205"/>
    </location>
</feature>
<accession>X1PW42</accession>
<feature type="compositionally biased region" description="Basic and acidic residues" evidence="6">
    <location>
        <begin position="140"/>
        <end position="149"/>
    </location>
</feature>
<gene>
    <name evidence="9" type="ORF">S06H3_48567</name>
</gene>
<dbReference type="PROSITE" id="PS50253">
    <property type="entry name" value="COX3"/>
    <property type="match status" value="1"/>
</dbReference>
<protein>
    <recommendedName>
        <fullName evidence="8">Heme-copper oxidase subunit III family profile domain-containing protein</fullName>
    </recommendedName>
</protein>
<dbReference type="CDD" id="cd00386">
    <property type="entry name" value="Heme_Cu_Oxidase_III_like"/>
    <property type="match status" value="1"/>
</dbReference>
<dbReference type="SUPFAM" id="SSF81452">
    <property type="entry name" value="Cytochrome c oxidase subunit III-like"/>
    <property type="match status" value="1"/>
</dbReference>
<evidence type="ECO:0000256" key="4">
    <source>
        <dbReference type="ARBA" id="ARBA00022989"/>
    </source>
</evidence>
<sequence>MYGQFKTLEQQKDSATLGMWVFLITEVMFFGGIMLAYTINRHTYFHAFAMGSNTLSLGLGGFNTVVLLASSFTMAMSVWSAQTGKKQWITMFLSLTILLGFVFFGVKYVEYAQKFHHHLVPGKSFDIFYCVNNPAKCEDVKEDDKKNESRNPCQPFRIHPPRNFRPPEVQPAQITHHRTAHHDVVKVSDDKVGVVDMDIRTQGTK</sequence>
<evidence type="ECO:0000256" key="6">
    <source>
        <dbReference type="SAM" id="MobiDB-lite"/>
    </source>
</evidence>
<dbReference type="GO" id="GO:0019646">
    <property type="term" value="P:aerobic electron transport chain"/>
    <property type="evidence" value="ECO:0007669"/>
    <property type="project" value="InterPro"/>
</dbReference>
<organism evidence="9">
    <name type="scientific">marine sediment metagenome</name>
    <dbReference type="NCBI Taxonomy" id="412755"/>
    <lineage>
        <taxon>unclassified sequences</taxon>
        <taxon>metagenomes</taxon>
        <taxon>ecological metagenomes</taxon>
    </lineage>
</organism>
<feature type="domain" description="Heme-copper oxidase subunit III family profile" evidence="8">
    <location>
        <begin position="1"/>
        <end position="129"/>
    </location>
</feature>
<dbReference type="GO" id="GO:0016020">
    <property type="term" value="C:membrane"/>
    <property type="evidence" value="ECO:0007669"/>
    <property type="project" value="UniProtKB-SubCell"/>
</dbReference>
<evidence type="ECO:0000256" key="3">
    <source>
        <dbReference type="ARBA" id="ARBA00022692"/>
    </source>
</evidence>
<evidence type="ECO:0000313" key="9">
    <source>
        <dbReference type="EMBL" id="GAI43070.1"/>
    </source>
</evidence>
<evidence type="ECO:0000256" key="2">
    <source>
        <dbReference type="ARBA" id="ARBA00010581"/>
    </source>
</evidence>
<feature type="region of interest" description="Disordered" evidence="6">
    <location>
        <begin position="140"/>
        <end position="167"/>
    </location>
</feature>
<keyword evidence="3 7" id="KW-0812">Transmembrane</keyword>
<keyword evidence="4 7" id="KW-1133">Transmembrane helix</keyword>
<comment type="similarity">
    <text evidence="2">Belongs to the cytochrome c oxidase subunit 3 family.</text>
</comment>
<dbReference type="InterPro" id="IPR000298">
    <property type="entry name" value="Cyt_c_oxidase-like_su3"/>
</dbReference>
<dbReference type="AlphaFoldDB" id="X1PW42"/>
<evidence type="ECO:0000256" key="5">
    <source>
        <dbReference type="ARBA" id="ARBA00023136"/>
    </source>
</evidence>
<dbReference type="PANTHER" id="PTHR11403">
    <property type="entry name" value="CYTOCHROME C OXIDASE SUBUNIT III"/>
    <property type="match status" value="1"/>
</dbReference>
<comment type="caution">
    <text evidence="9">The sequence shown here is derived from an EMBL/GenBank/DDBJ whole genome shotgun (WGS) entry which is preliminary data.</text>
</comment>
<name>X1PW42_9ZZZZ</name>
<dbReference type="InterPro" id="IPR024791">
    <property type="entry name" value="Cyt_c/ubiquinol_Oxase_su3"/>
</dbReference>
<evidence type="ECO:0000256" key="7">
    <source>
        <dbReference type="SAM" id="Phobius"/>
    </source>
</evidence>
<comment type="subcellular location">
    <subcellularLocation>
        <location evidence="1">Membrane</location>
        <topology evidence="1">Multi-pass membrane protein</topology>
    </subcellularLocation>
</comment>
<feature type="transmembrane region" description="Helical" evidence="7">
    <location>
        <begin position="60"/>
        <end position="82"/>
    </location>
</feature>
<proteinExistence type="inferred from homology"/>
<dbReference type="GO" id="GO:0004129">
    <property type="term" value="F:cytochrome-c oxidase activity"/>
    <property type="evidence" value="ECO:0007669"/>
    <property type="project" value="InterPro"/>
</dbReference>
<dbReference type="InterPro" id="IPR035973">
    <property type="entry name" value="Cyt_c_oxidase_su3-like_sf"/>
</dbReference>
<dbReference type="Pfam" id="PF00510">
    <property type="entry name" value="COX3"/>
    <property type="match status" value="1"/>
</dbReference>
<feature type="transmembrane region" description="Helical" evidence="7">
    <location>
        <begin position="88"/>
        <end position="109"/>
    </location>
</feature>
<feature type="transmembrane region" description="Helical" evidence="7">
    <location>
        <begin position="20"/>
        <end position="39"/>
    </location>
</feature>
<evidence type="ECO:0000259" key="8">
    <source>
        <dbReference type="PROSITE" id="PS50253"/>
    </source>
</evidence>